<organism evidence="3 4">
    <name type="scientific">Allacma fusca</name>
    <dbReference type="NCBI Taxonomy" id="39272"/>
    <lineage>
        <taxon>Eukaryota</taxon>
        <taxon>Metazoa</taxon>
        <taxon>Ecdysozoa</taxon>
        <taxon>Arthropoda</taxon>
        <taxon>Hexapoda</taxon>
        <taxon>Collembola</taxon>
        <taxon>Symphypleona</taxon>
        <taxon>Sminthuridae</taxon>
        <taxon>Allacma</taxon>
    </lineage>
</organism>
<dbReference type="EMBL" id="CAJVCH010446414">
    <property type="protein sequence ID" value="CAG7819319.1"/>
    <property type="molecule type" value="Genomic_DNA"/>
</dbReference>
<feature type="chain" id="PRO_5035262341" evidence="2">
    <location>
        <begin position="17"/>
        <end position="207"/>
    </location>
</feature>
<dbReference type="AlphaFoldDB" id="A0A8J2LB21"/>
<proteinExistence type="predicted"/>
<sequence length="207" mass="22250">MWNIVLKIFSWFGAEAKLSSLNPSPESCQIDKFKNMDANADSTSSPDSDPAGSTNPASKCPSENRKDKPSVKETTIKNTLPENVNAHIYAKKIAVAGDVHHTVDKEGEKQDVNVLYAGDEVDFQEGSNATLTVLTQEGNAAAAAIVADTVTIGKGSNMRGSVGSTKAAIFQLEMEQKLLELRSRNSQTPQPPAANELTNSQVLKEFL</sequence>
<feature type="compositionally biased region" description="Low complexity" evidence="1">
    <location>
        <begin position="40"/>
        <end position="54"/>
    </location>
</feature>
<name>A0A8J2LB21_9HEXA</name>
<comment type="caution">
    <text evidence="3">The sequence shown here is derived from an EMBL/GenBank/DDBJ whole genome shotgun (WGS) entry which is preliminary data.</text>
</comment>
<feature type="compositionally biased region" description="Basic and acidic residues" evidence="1">
    <location>
        <begin position="62"/>
        <end position="72"/>
    </location>
</feature>
<dbReference type="Proteomes" id="UP000708208">
    <property type="component" value="Unassembled WGS sequence"/>
</dbReference>
<keyword evidence="2" id="KW-0732">Signal</keyword>
<gene>
    <name evidence="3" type="ORF">AFUS01_LOCUS29777</name>
</gene>
<feature type="region of interest" description="Disordered" evidence="1">
    <location>
        <begin position="34"/>
        <end position="72"/>
    </location>
</feature>
<accession>A0A8J2LB21</accession>
<evidence type="ECO:0000256" key="2">
    <source>
        <dbReference type="SAM" id="SignalP"/>
    </source>
</evidence>
<feature type="signal peptide" evidence="2">
    <location>
        <begin position="1"/>
        <end position="16"/>
    </location>
</feature>
<reference evidence="3" key="1">
    <citation type="submission" date="2021-06" db="EMBL/GenBank/DDBJ databases">
        <authorList>
            <person name="Hodson N. C."/>
            <person name="Mongue J. A."/>
            <person name="Jaron S. K."/>
        </authorList>
    </citation>
    <scope>NUCLEOTIDE SEQUENCE</scope>
</reference>
<keyword evidence="4" id="KW-1185">Reference proteome</keyword>
<evidence type="ECO:0000256" key="1">
    <source>
        <dbReference type="SAM" id="MobiDB-lite"/>
    </source>
</evidence>
<protein>
    <submittedName>
        <fullName evidence="3">Uncharacterized protein</fullName>
    </submittedName>
</protein>
<evidence type="ECO:0000313" key="3">
    <source>
        <dbReference type="EMBL" id="CAG7819319.1"/>
    </source>
</evidence>
<evidence type="ECO:0000313" key="4">
    <source>
        <dbReference type="Proteomes" id="UP000708208"/>
    </source>
</evidence>